<evidence type="ECO:0000313" key="1">
    <source>
        <dbReference type="EMBL" id="RQH28825.1"/>
    </source>
</evidence>
<name>A0A3N6PLD7_9CYAN</name>
<dbReference type="EMBL" id="RCBY01000202">
    <property type="protein sequence ID" value="RQH28825.1"/>
    <property type="molecule type" value="Genomic_DNA"/>
</dbReference>
<organism evidence="1 2">
    <name type="scientific">Okeania hirsuta</name>
    <dbReference type="NCBI Taxonomy" id="1458930"/>
    <lineage>
        <taxon>Bacteria</taxon>
        <taxon>Bacillati</taxon>
        <taxon>Cyanobacteriota</taxon>
        <taxon>Cyanophyceae</taxon>
        <taxon>Oscillatoriophycideae</taxon>
        <taxon>Oscillatoriales</taxon>
        <taxon>Microcoleaceae</taxon>
        <taxon>Okeania</taxon>
    </lineage>
</organism>
<dbReference type="AlphaFoldDB" id="A0A3N6PLD7"/>
<accession>A0A3N6PLD7</accession>
<protein>
    <submittedName>
        <fullName evidence="1">Uncharacterized protein</fullName>
    </submittedName>
</protein>
<proteinExistence type="predicted"/>
<gene>
    <name evidence="1" type="ORF">D5R40_25230</name>
</gene>
<dbReference type="OrthoDB" id="509866at2"/>
<dbReference type="Proteomes" id="UP000269154">
    <property type="component" value="Unassembled WGS sequence"/>
</dbReference>
<evidence type="ECO:0000313" key="2">
    <source>
        <dbReference type="Proteomes" id="UP000269154"/>
    </source>
</evidence>
<sequence>MLKTHRSGIEDYWVLDIKNRQLYVDRESTQKGYQREMILTENDSIIPLRFSDCVVQVAQMLRPVS</sequence>
<comment type="caution">
    <text evidence="1">The sequence shown here is derived from an EMBL/GenBank/DDBJ whole genome shotgun (WGS) entry which is preliminary data.</text>
</comment>
<keyword evidence="2" id="KW-1185">Reference proteome</keyword>
<reference evidence="1 2" key="1">
    <citation type="journal article" date="2018" name="ACS Chem. Biol.">
        <title>Ketoreductase domain dysfunction expands chemodiversity: malyngamide biosynthesis in the cyanobacterium Okeania hirsuta.</title>
        <authorList>
            <person name="Moss N.A."/>
            <person name="Leao T."/>
            <person name="Rankin M."/>
            <person name="McCullough T.M."/>
            <person name="Qu P."/>
            <person name="Korobeynikov A."/>
            <person name="Smith J.L."/>
            <person name="Gerwick L."/>
            <person name="Gerwick W.H."/>
        </authorList>
    </citation>
    <scope>NUCLEOTIDE SEQUENCE [LARGE SCALE GENOMIC DNA]</scope>
    <source>
        <strain evidence="1 2">PAB10Feb10-1</strain>
    </source>
</reference>